<gene>
    <name evidence="2" type="ORF">Psuf_000780</name>
</gene>
<keyword evidence="1" id="KW-0732">Signal</keyword>
<dbReference type="AlphaFoldDB" id="A0A6F8Y9I8"/>
<feature type="signal peptide" evidence="1">
    <location>
        <begin position="1"/>
        <end position="28"/>
    </location>
</feature>
<name>A0A6F8Y9I8_9ACTN</name>
<proteinExistence type="predicted"/>
<organism evidence="2 3">
    <name type="scientific">Phytohabitans suffuscus</name>
    <dbReference type="NCBI Taxonomy" id="624315"/>
    <lineage>
        <taxon>Bacteria</taxon>
        <taxon>Bacillati</taxon>
        <taxon>Actinomycetota</taxon>
        <taxon>Actinomycetes</taxon>
        <taxon>Micromonosporales</taxon>
        <taxon>Micromonosporaceae</taxon>
    </lineage>
</organism>
<feature type="chain" id="PRO_5026273406" description="Surface-anchored protein" evidence="1">
    <location>
        <begin position="29"/>
        <end position="216"/>
    </location>
</feature>
<dbReference type="KEGG" id="psuu:Psuf_000780"/>
<keyword evidence="3" id="KW-1185">Reference proteome</keyword>
<reference evidence="2 3" key="1">
    <citation type="submission" date="2020-03" db="EMBL/GenBank/DDBJ databases">
        <title>Whole genome shotgun sequence of Phytohabitans suffuscus NBRC 105367.</title>
        <authorList>
            <person name="Komaki H."/>
            <person name="Tamura T."/>
        </authorList>
    </citation>
    <scope>NUCLEOTIDE SEQUENCE [LARGE SCALE GENOMIC DNA]</scope>
    <source>
        <strain evidence="2 3">NBRC 105367</strain>
    </source>
</reference>
<dbReference type="RefSeq" id="WP_173152480.1">
    <property type="nucleotide sequence ID" value="NZ_AP022871.1"/>
</dbReference>
<dbReference type="InterPro" id="IPR022435">
    <property type="entry name" value="Surface-anchored_actinobac"/>
</dbReference>
<dbReference type="EMBL" id="AP022871">
    <property type="protein sequence ID" value="BCB82765.1"/>
    <property type="molecule type" value="Genomic_DNA"/>
</dbReference>
<dbReference type="NCBIfam" id="NF038134">
    <property type="entry name" value="choice_anch_M"/>
    <property type="match status" value="1"/>
</dbReference>
<reference evidence="2 3" key="2">
    <citation type="submission" date="2020-03" db="EMBL/GenBank/DDBJ databases">
        <authorList>
            <person name="Ichikawa N."/>
            <person name="Kimura A."/>
            <person name="Kitahashi Y."/>
            <person name="Uohara A."/>
        </authorList>
    </citation>
    <scope>NUCLEOTIDE SEQUENCE [LARGE SCALE GENOMIC DNA]</scope>
    <source>
        <strain evidence="2 3">NBRC 105367</strain>
    </source>
</reference>
<dbReference type="NCBIfam" id="TIGR03769">
    <property type="entry name" value="P_ac_wall_RPT"/>
    <property type="match status" value="1"/>
</dbReference>
<dbReference type="Proteomes" id="UP000503011">
    <property type="component" value="Chromosome"/>
</dbReference>
<protein>
    <recommendedName>
        <fullName evidence="4">Surface-anchored protein</fullName>
    </recommendedName>
</protein>
<sequence length="216" mass="22406">MRVRTKLLAPLVVAATLASVLTAVPAQAVPITLSSGHVDVLDIDYIGSALVLRVLDGTGSTAVERNPSDVIFQVPLTAKTTSVPGTPDWAFLGTGGTAWILPQNQVSGLLWAGWNTTEVADGVFVDNKMTINLTAVSGPAGFSIYTAAGGTPTVLFDSGNGLPDTQPVFRLDHTHVNWGFDAAGTYTATFNITGTKVGGGTINSGSKQFTFEVLNA</sequence>
<accession>A0A6F8Y9I8</accession>
<evidence type="ECO:0000256" key="1">
    <source>
        <dbReference type="SAM" id="SignalP"/>
    </source>
</evidence>
<evidence type="ECO:0000313" key="3">
    <source>
        <dbReference type="Proteomes" id="UP000503011"/>
    </source>
</evidence>
<evidence type="ECO:0008006" key="4">
    <source>
        <dbReference type="Google" id="ProtNLM"/>
    </source>
</evidence>
<evidence type="ECO:0000313" key="2">
    <source>
        <dbReference type="EMBL" id="BCB82765.1"/>
    </source>
</evidence>